<protein>
    <submittedName>
        <fullName evidence="2">Uncharacterized protein</fullName>
    </submittedName>
</protein>
<gene>
    <name evidence="2" type="ORF">EV356DRAFT_569278</name>
</gene>
<sequence length="201" mass="22308">MASSSSNDIWRQMGYVPPRGPCNHKQSLLSGNCPCLRFMLHPLKISSSYSCDGCGHHASFHAMENKIDDETIRKWETEGQYQKEFQVSGSPPRKRRRGDISESKSRATHLTIKLPPDGPKNVALAMTDGNVTGGTHLMPLEIESRSRPMLEWVDENDGGYWKTDDGIPHSIAARSKTTGRLLARSEKKGGTNGCARGRSRK</sequence>
<dbReference type="Proteomes" id="UP000800092">
    <property type="component" value="Unassembled WGS sequence"/>
</dbReference>
<dbReference type="OrthoDB" id="5424021at2759"/>
<organism evidence="2 3">
    <name type="scientific">Viridothelium virens</name>
    <name type="common">Speckled blister lichen</name>
    <name type="synonym">Trypethelium virens</name>
    <dbReference type="NCBI Taxonomy" id="1048519"/>
    <lineage>
        <taxon>Eukaryota</taxon>
        <taxon>Fungi</taxon>
        <taxon>Dikarya</taxon>
        <taxon>Ascomycota</taxon>
        <taxon>Pezizomycotina</taxon>
        <taxon>Dothideomycetes</taxon>
        <taxon>Dothideomycetes incertae sedis</taxon>
        <taxon>Trypetheliales</taxon>
        <taxon>Trypetheliaceae</taxon>
        <taxon>Viridothelium</taxon>
    </lineage>
</organism>
<keyword evidence="3" id="KW-1185">Reference proteome</keyword>
<evidence type="ECO:0000313" key="3">
    <source>
        <dbReference type="Proteomes" id="UP000800092"/>
    </source>
</evidence>
<evidence type="ECO:0000313" key="2">
    <source>
        <dbReference type="EMBL" id="KAF2231697.1"/>
    </source>
</evidence>
<name>A0A6A6H1D9_VIRVR</name>
<accession>A0A6A6H1D9</accession>
<reference evidence="2" key="1">
    <citation type="journal article" date="2020" name="Stud. Mycol.">
        <title>101 Dothideomycetes genomes: a test case for predicting lifestyles and emergence of pathogens.</title>
        <authorList>
            <person name="Haridas S."/>
            <person name="Albert R."/>
            <person name="Binder M."/>
            <person name="Bloem J."/>
            <person name="Labutti K."/>
            <person name="Salamov A."/>
            <person name="Andreopoulos B."/>
            <person name="Baker S."/>
            <person name="Barry K."/>
            <person name="Bills G."/>
            <person name="Bluhm B."/>
            <person name="Cannon C."/>
            <person name="Castanera R."/>
            <person name="Culley D."/>
            <person name="Daum C."/>
            <person name="Ezra D."/>
            <person name="Gonzalez J."/>
            <person name="Henrissat B."/>
            <person name="Kuo A."/>
            <person name="Liang C."/>
            <person name="Lipzen A."/>
            <person name="Lutzoni F."/>
            <person name="Magnuson J."/>
            <person name="Mondo S."/>
            <person name="Nolan M."/>
            <person name="Ohm R."/>
            <person name="Pangilinan J."/>
            <person name="Park H.-J."/>
            <person name="Ramirez L."/>
            <person name="Alfaro M."/>
            <person name="Sun H."/>
            <person name="Tritt A."/>
            <person name="Yoshinaga Y."/>
            <person name="Zwiers L.-H."/>
            <person name="Turgeon B."/>
            <person name="Goodwin S."/>
            <person name="Spatafora J."/>
            <person name="Crous P."/>
            <person name="Grigoriev I."/>
        </authorList>
    </citation>
    <scope>NUCLEOTIDE SEQUENCE</scope>
    <source>
        <strain evidence="2">Tuck. ex Michener</strain>
    </source>
</reference>
<dbReference type="EMBL" id="ML991823">
    <property type="protein sequence ID" value="KAF2231697.1"/>
    <property type="molecule type" value="Genomic_DNA"/>
</dbReference>
<evidence type="ECO:0000256" key="1">
    <source>
        <dbReference type="SAM" id="MobiDB-lite"/>
    </source>
</evidence>
<dbReference type="AlphaFoldDB" id="A0A6A6H1D9"/>
<feature type="region of interest" description="Disordered" evidence="1">
    <location>
        <begin position="172"/>
        <end position="201"/>
    </location>
</feature>
<proteinExistence type="predicted"/>
<feature type="region of interest" description="Disordered" evidence="1">
    <location>
        <begin position="82"/>
        <end position="107"/>
    </location>
</feature>